<keyword evidence="2" id="KW-1185">Reference proteome</keyword>
<dbReference type="AlphaFoldDB" id="A0A6G0WUW4"/>
<comment type="caution">
    <text evidence="1">The sequence shown here is derived from an EMBL/GenBank/DDBJ whole genome shotgun (WGS) entry which is preliminary data.</text>
</comment>
<proteinExistence type="predicted"/>
<protein>
    <recommendedName>
        <fullName evidence="3">BZIP domain-containing protein</fullName>
    </recommendedName>
</protein>
<dbReference type="EMBL" id="VJMJ01000146">
    <property type="protein sequence ID" value="KAF0731237.1"/>
    <property type="molecule type" value="Genomic_DNA"/>
</dbReference>
<dbReference type="Proteomes" id="UP000481153">
    <property type="component" value="Unassembled WGS sequence"/>
</dbReference>
<name>A0A6G0WUW4_9STRA</name>
<organism evidence="1 2">
    <name type="scientific">Aphanomyces euteiches</name>
    <dbReference type="NCBI Taxonomy" id="100861"/>
    <lineage>
        <taxon>Eukaryota</taxon>
        <taxon>Sar</taxon>
        <taxon>Stramenopiles</taxon>
        <taxon>Oomycota</taxon>
        <taxon>Saprolegniomycetes</taxon>
        <taxon>Saprolegniales</taxon>
        <taxon>Verrucalvaceae</taxon>
        <taxon>Aphanomyces</taxon>
    </lineage>
</organism>
<accession>A0A6G0WUW4</accession>
<dbReference type="VEuPathDB" id="FungiDB:AeMF1_011602"/>
<reference evidence="1 2" key="1">
    <citation type="submission" date="2019-07" db="EMBL/GenBank/DDBJ databases">
        <title>Genomics analysis of Aphanomyces spp. identifies a new class of oomycete effector associated with host adaptation.</title>
        <authorList>
            <person name="Gaulin E."/>
        </authorList>
    </citation>
    <scope>NUCLEOTIDE SEQUENCE [LARGE SCALE GENOMIC DNA]</scope>
    <source>
        <strain evidence="1 2">ATCC 201684</strain>
    </source>
</reference>
<evidence type="ECO:0000313" key="1">
    <source>
        <dbReference type="EMBL" id="KAF0731237.1"/>
    </source>
</evidence>
<gene>
    <name evidence="1" type="ORF">Ae201684_011497</name>
</gene>
<sequence>MTQRQCMEDIDDEDLVQITGDAKLKRRIYDRKKQRRYREQLLRETTHLRNLIVDLEKQVSQLSLAKSESSDGTAVVAATDPLLSWKEVALALRDDVHHQHEMNHALQKHIAHYRELTRKMQMWVDASTAIPPPPPSLPNWRHVTLLADPAARQCGTDWITRQLYHNVDALFERVGFPNDEHGEVDDMPFDFSDPECYQCVRRLQREFPISASTLSDYLMQNLWIYCMVGAVVPSTVRQTIVGDCTYQHVIKTPFELANLISRKFVDSDRIVLVGTQILEDEAEPHDFRQRHRIFVATLDRLTPKSARIRILYMTSQSFTKAGFTPLDQEAPMWECDLSGCDSDALKLVHFQRYLQSKYDQLSHEGYLRLVQAMQASNALVDSENDVFL</sequence>
<evidence type="ECO:0008006" key="3">
    <source>
        <dbReference type="Google" id="ProtNLM"/>
    </source>
</evidence>
<evidence type="ECO:0000313" key="2">
    <source>
        <dbReference type="Proteomes" id="UP000481153"/>
    </source>
</evidence>